<reference evidence="4 5" key="1">
    <citation type="journal article" date="2013" name="Genome Announc.">
        <title>Genome Sequence of the Polycyclic Aromatic Hydrocarbon-Degrading Bacterium Strain Marinobacter nanhaiticus D15-8WT.</title>
        <authorList>
            <person name="Cui Z."/>
            <person name="Gao W."/>
            <person name="Li Q."/>
            <person name="Xu G."/>
            <person name="Zheng L."/>
        </authorList>
    </citation>
    <scope>NUCLEOTIDE SEQUENCE [LARGE SCALE GENOMIC DNA]</scope>
    <source>
        <strain evidence="4 5">D15-8W</strain>
    </source>
</reference>
<keyword evidence="5" id="KW-1185">Reference proteome</keyword>
<dbReference type="PANTHER" id="PTHR35936:SF6">
    <property type="entry name" value="AMINO ACID ABC TRANSPORTER SUBSTRATE-BINDING PAAT FAMILY PROTEIN"/>
    <property type="match status" value="1"/>
</dbReference>
<evidence type="ECO:0000256" key="1">
    <source>
        <dbReference type="ARBA" id="ARBA00010333"/>
    </source>
</evidence>
<sequence>MIQRYILLLLTLSLGIMTLFPAYLHAQEATTKQENRPPVLRFNIATGGYPPYTIVDKDGEVSGIMWDILHALANAHDLKLEAREIPTKRVEDFLLAGHLDVSMRAREWSHQPEKFLFTDTLVKVQDVIFTRTDSSLVIDDFDDLKGKTLLTHLGYSYPALKPYFEAGTITRLNVNSQRSMFQRLHSAERFDGLVSDLRTGRWLIKSHGWSSQFVAQPLVVGEFDYRFMFAPHWADYIHDFDKTLQTLRDSGELEAILAKY</sequence>
<evidence type="ECO:0000313" key="4">
    <source>
        <dbReference type="EMBL" id="ENO16427.1"/>
    </source>
</evidence>
<dbReference type="Proteomes" id="UP000013165">
    <property type="component" value="Unassembled WGS sequence"/>
</dbReference>
<comment type="caution">
    <text evidence="4">The sequence shown here is derived from an EMBL/GenBank/DDBJ whole genome shotgun (WGS) entry which is preliminary data.</text>
</comment>
<organism evidence="4 5">
    <name type="scientific">Marinobacter nanhaiticus D15-8W</name>
    <dbReference type="NCBI Taxonomy" id="626887"/>
    <lineage>
        <taxon>Bacteria</taxon>
        <taxon>Pseudomonadati</taxon>
        <taxon>Pseudomonadota</taxon>
        <taxon>Gammaproteobacteria</taxon>
        <taxon>Pseudomonadales</taxon>
        <taxon>Marinobacteraceae</taxon>
        <taxon>Marinobacter</taxon>
    </lineage>
</organism>
<dbReference type="PANTHER" id="PTHR35936">
    <property type="entry name" value="MEMBRANE-BOUND LYTIC MUREIN TRANSGLYCOSYLASE F"/>
    <property type="match status" value="1"/>
</dbReference>
<proteinExistence type="inferred from homology"/>
<dbReference type="SUPFAM" id="SSF53850">
    <property type="entry name" value="Periplasmic binding protein-like II"/>
    <property type="match status" value="1"/>
</dbReference>
<dbReference type="InterPro" id="IPR001638">
    <property type="entry name" value="Solute-binding_3/MltF_N"/>
</dbReference>
<evidence type="ECO:0000313" key="5">
    <source>
        <dbReference type="Proteomes" id="UP000013165"/>
    </source>
</evidence>
<dbReference type="SMART" id="SM00062">
    <property type="entry name" value="PBPb"/>
    <property type="match status" value="1"/>
</dbReference>
<dbReference type="STRING" id="626887.J057_13771"/>
<dbReference type="PATRIC" id="fig|626887.3.peg.2757"/>
<comment type="similarity">
    <text evidence="1">Belongs to the bacterial solute-binding protein 3 family.</text>
</comment>
<evidence type="ECO:0000259" key="3">
    <source>
        <dbReference type="SMART" id="SM00062"/>
    </source>
</evidence>
<gene>
    <name evidence="4" type="ORF">J057_13771</name>
</gene>
<dbReference type="RefSeq" id="WP_004580712.1">
    <property type="nucleotide sequence ID" value="NZ_AP028878.1"/>
</dbReference>
<protein>
    <submittedName>
        <fullName evidence="4">Amino acid ABC transporter substrate-binding protein</fullName>
    </submittedName>
</protein>
<dbReference type="OrthoDB" id="8771774at2"/>
<dbReference type="Pfam" id="PF00497">
    <property type="entry name" value="SBP_bac_3"/>
    <property type="match status" value="1"/>
</dbReference>
<accession>N6WZ62</accession>
<dbReference type="HOGENOM" id="CLU_083824_0_0_6"/>
<evidence type="ECO:0000256" key="2">
    <source>
        <dbReference type="ARBA" id="ARBA00022729"/>
    </source>
</evidence>
<dbReference type="eggNOG" id="COG0834">
    <property type="taxonomic scope" value="Bacteria"/>
</dbReference>
<dbReference type="EMBL" id="APLQ01000011">
    <property type="protein sequence ID" value="ENO16427.1"/>
    <property type="molecule type" value="Genomic_DNA"/>
</dbReference>
<dbReference type="AlphaFoldDB" id="N6WZ62"/>
<name>N6WZ62_9GAMM</name>
<dbReference type="Gene3D" id="3.40.190.10">
    <property type="entry name" value="Periplasmic binding protein-like II"/>
    <property type="match status" value="2"/>
</dbReference>
<feature type="domain" description="Solute-binding protein family 3/N-terminal" evidence="3">
    <location>
        <begin position="41"/>
        <end position="260"/>
    </location>
</feature>
<keyword evidence="2" id="KW-0732">Signal</keyword>